<evidence type="ECO:0000313" key="2">
    <source>
        <dbReference type="EMBL" id="TWH06296.1"/>
    </source>
</evidence>
<protein>
    <submittedName>
        <fullName evidence="2">Uncharacterized protein</fullName>
    </submittedName>
</protein>
<organism evidence="2 3">
    <name type="scientific">Rhodococcus rhodochrous J45</name>
    <dbReference type="NCBI Taxonomy" id="935266"/>
    <lineage>
        <taxon>Bacteria</taxon>
        <taxon>Bacillati</taxon>
        <taxon>Actinomycetota</taxon>
        <taxon>Actinomycetes</taxon>
        <taxon>Mycobacteriales</taxon>
        <taxon>Nocardiaceae</taxon>
        <taxon>Rhodococcus</taxon>
    </lineage>
</organism>
<sequence length="181" mass="20668">MGTVAVSNVPPEASSNTYVQLRSNCVLSGTLWDMTDRQSPRTAHTRPEGVSDATVKATGKLSEALETVEQARGHLYAFHQLMGRADLLTGDAEELFREAGHDEIAERLDTEIIGRNIAEGRWTFQLVEEFDDGYWSDFRTFEKQVRDELVQGRRHLFEAEMKESRRTHGRRHHEARPAEEQ</sequence>
<reference evidence="2 3" key="1">
    <citation type="submission" date="2019-07" db="EMBL/GenBank/DDBJ databases">
        <title>Genome sequencing of lignin-degrading bacterial isolates.</title>
        <authorList>
            <person name="Gladden J."/>
        </authorList>
    </citation>
    <scope>NUCLEOTIDE SEQUENCE [LARGE SCALE GENOMIC DNA]</scope>
    <source>
        <strain evidence="2 3">J45</strain>
    </source>
</reference>
<gene>
    <name evidence="2" type="ORF">L618_000700001950</name>
</gene>
<accession>A0A562D9K7</accession>
<proteinExistence type="predicted"/>
<dbReference type="AlphaFoldDB" id="A0A562D9K7"/>
<evidence type="ECO:0000313" key="3">
    <source>
        <dbReference type="Proteomes" id="UP000317573"/>
    </source>
</evidence>
<evidence type="ECO:0000256" key="1">
    <source>
        <dbReference type="SAM" id="MobiDB-lite"/>
    </source>
</evidence>
<name>A0A562D9K7_RHORH</name>
<dbReference type="Proteomes" id="UP000317573">
    <property type="component" value="Unassembled WGS sequence"/>
</dbReference>
<dbReference type="EMBL" id="VLJT01000072">
    <property type="protein sequence ID" value="TWH06296.1"/>
    <property type="molecule type" value="Genomic_DNA"/>
</dbReference>
<feature type="region of interest" description="Disordered" evidence="1">
    <location>
        <begin position="160"/>
        <end position="181"/>
    </location>
</feature>
<comment type="caution">
    <text evidence="2">The sequence shown here is derived from an EMBL/GenBank/DDBJ whole genome shotgun (WGS) entry which is preliminary data.</text>
</comment>